<keyword evidence="2" id="KW-1185">Reference proteome</keyword>
<proteinExistence type="predicted"/>
<comment type="caution">
    <text evidence="1">The sequence shown here is derived from an EMBL/GenBank/DDBJ whole genome shotgun (WGS) entry which is preliminary data.</text>
</comment>
<name>A0ACC3T445_LIPKO</name>
<dbReference type="Proteomes" id="UP001433508">
    <property type="component" value="Unassembled WGS sequence"/>
</dbReference>
<accession>A0ACC3T445</accession>
<evidence type="ECO:0000313" key="1">
    <source>
        <dbReference type="EMBL" id="KAK9238485.1"/>
    </source>
</evidence>
<evidence type="ECO:0000313" key="2">
    <source>
        <dbReference type="Proteomes" id="UP001433508"/>
    </source>
</evidence>
<organism evidence="1 2">
    <name type="scientific">Lipomyces kononenkoae</name>
    <name type="common">Yeast</name>
    <dbReference type="NCBI Taxonomy" id="34357"/>
    <lineage>
        <taxon>Eukaryota</taxon>
        <taxon>Fungi</taxon>
        <taxon>Dikarya</taxon>
        <taxon>Ascomycota</taxon>
        <taxon>Saccharomycotina</taxon>
        <taxon>Lipomycetes</taxon>
        <taxon>Lipomycetales</taxon>
        <taxon>Lipomycetaceae</taxon>
        <taxon>Lipomyces</taxon>
    </lineage>
</organism>
<sequence>MKKMQQREDDGAGLSCRCSTWNRYVLPSYHCIQVGIPISIRDIHPRWWVHPDLSPLEVTFEHIDTAILSELKDPAATLPRKGRPKGTRRLQTSAEVVQRTTDRIEKVRRCGSCKITGHNRRTCPRLSSNLTTPKMRRCLKNKRSIQQGNYVRMTRQTYKMMNHLPGTTTIIAMKKSRKCGPRYSLSLGTESENVEFWWSWVASI</sequence>
<dbReference type="EMBL" id="MU971356">
    <property type="protein sequence ID" value="KAK9238485.1"/>
    <property type="molecule type" value="Genomic_DNA"/>
</dbReference>
<gene>
    <name evidence="1" type="ORF">V1525DRAFT_111213</name>
</gene>
<reference evidence="2" key="1">
    <citation type="journal article" date="2024" name="Front. Bioeng. Biotechnol.">
        <title>Genome-scale model development and genomic sequencing of the oleaginous clade Lipomyces.</title>
        <authorList>
            <person name="Czajka J.J."/>
            <person name="Han Y."/>
            <person name="Kim J."/>
            <person name="Mondo S.J."/>
            <person name="Hofstad B.A."/>
            <person name="Robles A."/>
            <person name="Haridas S."/>
            <person name="Riley R."/>
            <person name="LaButti K."/>
            <person name="Pangilinan J."/>
            <person name="Andreopoulos W."/>
            <person name="Lipzen A."/>
            <person name="Yan J."/>
            <person name="Wang M."/>
            <person name="Ng V."/>
            <person name="Grigoriev I.V."/>
            <person name="Spatafora J.W."/>
            <person name="Magnuson J.K."/>
            <person name="Baker S.E."/>
            <person name="Pomraning K.R."/>
        </authorList>
    </citation>
    <scope>NUCLEOTIDE SEQUENCE [LARGE SCALE GENOMIC DNA]</scope>
    <source>
        <strain evidence="2">CBS 7786</strain>
    </source>
</reference>
<protein>
    <submittedName>
        <fullName evidence="1">Uncharacterized protein</fullName>
    </submittedName>
</protein>